<dbReference type="EMBL" id="CM018051">
    <property type="protein sequence ID" value="KAA8516296.1"/>
    <property type="molecule type" value="Genomic_DNA"/>
</dbReference>
<name>A0A5J4ZEV8_9ASTE</name>
<evidence type="ECO:0000313" key="3">
    <source>
        <dbReference type="Proteomes" id="UP000325577"/>
    </source>
</evidence>
<dbReference type="Proteomes" id="UP000325577">
    <property type="component" value="Linkage Group LG8"/>
</dbReference>
<feature type="compositionally biased region" description="Low complexity" evidence="1">
    <location>
        <begin position="67"/>
        <end position="84"/>
    </location>
</feature>
<accession>A0A5J4ZEV8</accession>
<sequence length="151" mass="16415">MEELFGIDKLESAFGGRNSNGFNYEAYAARMKEADRRMSDFINSGCSSPSYTPSVMSESQQSDTLISDIGSEASDEGGSSSNDEAASNLEGVDEKIQGLSLGCEEVANIEVDATKEHKMGKKSIIAFWFPHSNFDLCSKLVLPDIELIIII</sequence>
<feature type="region of interest" description="Disordered" evidence="1">
    <location>
        <begin position="45"/>
        <end position="89"/>
    </location>
</feature>
<evidence type="ECO:0000256" key="1">
    <source>
        <dbReference type="SAM" id="MobiDB-lite"/>
    </source>
</evidence>
<keyword evidence="3" id="KW-1185">Reference proteome</keyword>
<proteinExistence type="predicted"/>
<gene>
    <name evidence="2" type="ORF">F0562_016589</name>
</gene>
<evidence type="ECO:0000313" key="2">
    <source>
        <dbReference type="EMBL" id="KAA8516296.1"/>
    </source>
</evidence>
<reference evidence="2 3" key="1">
    <citation type="submission" date="2019-09" db="EMBL/GenBank/DDBJ databases">
        <title>A chromosome-level genome assembly of the Chinese tupelo Nyssa sinensis.</title>
        <authorList>
            <person name="Yang X."/>
            <person name="Kang M."/>
            <person name="Yang Y."/>
            <person name="Xiong H."/>
            <person name="Wang M."/>
            <person name="Zhang Z."/>
            <person name="Wang Z."/>
            <person name="Wu H."/>
            <person name="Ma T."/>
            <person name="Liu J."/>
            <person name="Xi Z."/>
        </authorList>
    </citation>
    <scope>NUCLEOTIDE SEQUENCE [LARGE SCALE GENOMIC DNA]</scope>
    <source>
        <strain evidence="2">J267</strain>
        <tissue evidence="2">Leaf</tissue>
    </source>
</reference>
<feature type="compositionally biased region" description="Polar residues" evidence="1">
    <location>
        <begin position="45"/>
        <end position="65"/>
    </location>
</feature>
<dbReference type="OrthoDB" id="75724at2759"/>
<dbReference type="AlphaFoldDB" id="A0A5J4ZEV8"/>
<organism evidence="2 3">
    <name type="scientific">Nyssa sinensis</name>
    <dbReference type="NCBI Taxonomy" id="561372"/>
    <lineage>
        <taxon>Eukaryota</taxon>
        <taxon>Viridiplantae</taxon>
        <taxon>Streptophyta</taxon>
        <taxon>Embryophyta</taxon>
        <taxon>Tracheophyta</taxon>
        <taxon>Spermatophyta</taxon>
        <taxon>Magnoliopsida</taxon>
        <taxon>eudicotyledons</taxon>
        <taxon>Gunneridae</taxon>
        <taxon>Pentapetalae</taxon>
        <taxon>asterids</taxon>
        <taxon>Cornales</taxon>
        <taxon>Nyssaceae</taxon>
        <taxon>Nyssa</taxon>
    </lineage>
</organism>
<protein>
    <submittedName>
        <fullName evidence="2">Uncharacterized protein</fullName>
    </submittedName>
</protein>